<name>A0ABP9ESA9_9GAMM</name>
<organism evidence="1 2">
    <name type="scientific">Ferrimonas pelagia</name>
    <dbReference type="NCBI Taxonomy" id="1177826"/>
    <lineage>
        <taxon>Bacteria</taxon>
        <taxon>Pseudomonadati</taxon>
        <taxon>Pseudomonadota</taxon>
        <taxon>Gammaproteobacteria</taxon>
        <taxon>Alteromonadales</taxon>
        <taxon>Ferrimonadaceae</taxon>
        <taxon>Ferrimonas</taxon>
    </lineage>
</organism>
<dbReference type="PANTHER" id="PTHR37519:SF1">
    <property type="entry name" value="DIHYDROXYBIPHENYL DIOXYGENASE DOMAIN-CONTAINING PROTEIN"/>
    <property type="match status" value="1"/>
</dbReference>
<comment type="caution">
    <text evidence="1">The sequence shown here is derived from an EMBL/GenBank/DDBJ whole genome shotgun (WGS) entry which is preliminary data.</text>
</comment>
<dbReference type="RefSeq" id="WP_345335146.1">
    <property type="nucleotide sequence ID" value="NZ_BAABJZ010000060.1"/>
</dbReference>
<gene>
    <name evidence="1" type="ORF">GCM10023333_19090</name>
</gene>
<evidence type="ECO:0000313" key="1">
    <source>
        <dbReference type="EMBL" id="GAA4885891.1"/>
    </source>
</evidence>
<dbReference type="Pfam" id="PF06185">
    <property type="entry name" value="YecM"/>
    <property type="match status" value="1"/>
</dbReference>
<dbReference type="PANTHER" id="PTHR37519">
    <property type="match status" value="1"/>
</dbReference>
<dbReference type="SUPFAM" id="SSF54593">
    <property type="entry name" value="Glyoxalase/Bleomycin resistance protein/Dihydroxybiphenyl dioxygenase"/>
    <property type="match status" value="1"/>
</dbReference>
<dbReference type="InterPro" id="IPR029068">
    <property type="entry name" value="Glyas_Bleomycin-R_OHBP_Dase"/>
</dbReference>
<sequence length="192" mass="21242">MNYQELMDGLPEFAEQASKLADRLGFVRARLQADHIALRITAAEDADAIKAELLKRGTLLSEKQINGRPILLIQLATPIQVGPWGIDLVELPYPDGRKRRDGWEHVELVLPCDAQDEDAMIAAVRRIPAVIAKWPVIKDGSLGIELKTSCPRGEDEPLPNPTVAFKHQQVTIKLHPHDIRKVLGLSSEAIAS</sequence>
<proteinExistence type="predicted"/>
<accession>A0ABP9ESA9</accession>
<dbReference type="Proteomes" id="UP001499988">
    <property type="component" value="Unassembled WGS sequence"/>
</dbReference>
<dbReference type="Gene3D" id="3.10.180.10">
    <property type="entry name" value="2,3-Dihydroxybiphenyl 1,2-Dioxygenase, domain 1"/>
    <property type="match status" value="1"/>
</dbReference>
<keyword evidence="2" id="KW-1185">Reference proteome</keyword>
<reference evidence="2" key="1">
    <citation type="journal article" date="2019" name="Int. J. Syst. Evol. Microbiol.">
        <title>The Global Catalogue of Microorganisms (GCM) 10K type strain sequencing project: providing services to taxonomists for standard genome sequencing and annotation.</title>
        <authorList>
            <consortium name="The Broad Institute Genomics Platform"/>
            <consortium name="The Broad Institute Genome Sequencing Center for Infectious Disease"/>
            <person name="Wu L."/>
            <person name="Ma J."/>
        </authorList>
    </citation>
    <scope>NUCLEOTIDE SEQUENCE [LARGE SCALE GENOMIC DNA]</scope>
    <source>
        <strain evidence="2">JCM 18401</strain>
    </source>
</reference>
<evidence type="ECO:0000313" key="2">
    <source>
        <dbReference type="Proteomes" id="UP001499988"/>
    </source>
</evidence>
<dbReference type="InterPro" id="IPR010393">
    <property type="entry name" value="DUF991_YecM-like"/>
</dbReference>
<protein>
    <submittedName>
        <fullName evidence="1">VOC family protein</fullName>
    </submittedName>
</protein>
<dbReference type="EMBL" id="BAABJZ010000060">
    <property type="protein sequence ID" value="GAA4885891.1"/>
    <property type="molecule type" value="Genomic_DNA"/>
</dbReference>